<keyword evidence="2" id="KW-1185">Reference proteome</keyword>
<accession>A0ACA9KVZ4</accession>
<gene>
    <name evidence="1" type="ORF">RPERSI_LOCUS1636</name>
</gene>
<reference evidence="1" key="1">
    <citation type="submission" date="2021-06" db="EMBL/GenBank/DDBJ databases">
        <authorList>
            <person name="Kallberg Y."/>
            <person name="Tangrot J."/>
            <person name="Rosling A."/>
        </authorList>
    </citation>
    <scope>NUCLEOTIDE SEQUENCE</scope>
    <source>
        <strain evidence="1">MA461A</strain>
    </source>
</reference>
<evidence type="ECO:0000313" key="2">
    <source>
        <dbReference type="Proteomes" id="UP000789920"/>
    </source>
</evidence>
<protein>
    <submittedName>
        <fullName evidence="1">28569_t:CDS:1</fullName>
    </submittedName>
</protein>
<evidence type="ECO:0000313" key="1">
    <source>
        <dbReference type="EMBL" id="CAG8496714.1"/>
    </source>
</evidence>
<dbReference type="EMBL" id="CAJVQC010001567">
    <property type="protein sequence ID" value="CAG8496714.1"/>
    <property type="molecule type" value="Genomic_DNA"/>
</dbReference>
<sequence length="483" mass="56742">MDTNMLLLLENLSEKLGKMLKNADDFNTIIRVGQDPNVQTFHAHSNILRALSPYFNKALSKDWAKKEGEMFVFEKPNVSPSCFETILKYIYTGTFNPDEKDTQEIIDIIIASDEFMLSEFISSIESYLIEKRSDWLLSNIESIILTCSQHSTLTKLRDFCFEELCDEPQRIFNSPNFCLLNECFLISLIQRNDLNMNEIEIWEILIRWGKAQLASNLKLDDSRDVTKYSQDDFTTLGKAIEKILPYIRFDHICPSDFREKVVPYKSLISSDVYEEILWKYIIDSKFKLPPSFQRRIGCINSKIIKKKHAALIASWVDQKDSAYTNDTIPYEFVLEIRGTHDGFSYETFKSKGDNITNTIIVARVKNSKEVIGGYNPYIWRHDRWKSSEDFWRPDFRSFIFSFPDGETANNAILSRIAPYYTKYAMYIRKNSGPEFGNQDFYMSDRFDLKTGVRCRKTYYLKKIRDSEEFFAVDEYELFRLVRK</sequence>
<comment type="caution">
    <text evidence="1">The sequence shown here is derived from an EMBL/GenBank/DDBJ whole genome shotgun (WGS) entry which is preliminary data.</text>
</comment>
<proteinExistence type="predicted"/>
<name>A0ACA9KVZ4_9GLOM</name>
<organism evidence="1 2">
    <name type="scientific">Racocetra persica</name>
    <dbReference type="NCBI Taxonomy" id="160502"/>
    <lineage>
        <taxon>Eukaryota</taxon>
        <taxon>Fungi</taxon>
        <taxon>Fungi incertae sedis</taxon>
        <taxon>Mucoromycota</taxon>
        <taxon>Glomeromycotina</taxon>
        <taxon>Glomeromycetes</taxon>
        <taxon>Diversisporales</taxon>
        <taxon>Gigasporaceae</taxon>
        <taxon>Racocetra</taxon>
    </lineage>
</organism>
<dbReference type="Proteomes" id="UP000789920">
    <property type="component" value="Unassembled WGS sequence"/>
</dbReference>